<dbReference type="AlphaFoldDB" id="C7Z9D2"/>
<name>C7Z9D2_FUSV7</name>
<dbReference type="KEGG" id="nhe:NECHADRAFT_81714"/>
<dbReference type="GeneID" id="9673359"/>
<sequence>MSMFTVDYDTYKGKSIPEMIDILSTSFRTLQQNFPPYEAHSQVLRSDVNRQCRLFREWAEDPELPVKAAVSKPRANQMRKLLHEIGSLLDADGYLNEVDAHLRDLHGKSADAKKELEKKKEEEEKKEKDKDKKDEKKDKKSTVKHHKSPLYRQVPDRTVRAKKHVSRL</sequence>
<keyword evidence="3" id="KW-1185">Reference proteome</keyword>
<evidence type="ECO:0000313" key="2">
    <source>
        <dbReference type="EMBL" id="EEU39485.1"/>
    </source>
</evidence>
<protein>
    <submittedName>
        <fullName evidence="2">Uncharacterized protein</fullName>
    </submittedName>
</protein>
<organism evidence="2 3">
    <name type="scientific">Fusarium vanettenii (strain ATCC MYA-4622 / CBS 123669 / FGSC 9596 / NRRL 45880 / 77-13-4)</name>
    <name type="common">Fusarium solani subsp. pisi</name>
    <dbReference type="NCBI Taxonomy" id="660122"/>
    <lineage>
        <taxon>Eukaryota</taxon>
        <taxon>Fungi</taxon>
        <taxon>Dikarya</taxon>
        <taxon>Ascomycota</taxon>
        <taxon>Pezizomycotina</taxon>
        <taxon>Sordariomycetes</taxon>
        <taxon>Hypocreomycetidae</taxon>
        <taxon>Hypocreales</taxon>
        <taxon>Nectriaceae</taxon>
        <taxon>Fusarium</taxon>
        <taxon>Fusarium solani species complex</taxon>
        <taxon>Fusarium vanettenii</taxon>
    </lineage>
</organism>
<accession>C7Z9D2</accession>
<feature type="compositionally biased region" description="Basic and acidic residues" evidence="1">
    <location>
        <begin position="106"/>
        <end position="141"/>
    </location>
</feature>
<dbReference type="RefSeq" id="XP_003045198.1">
    <property type="nucleotide sequence ID" value="XM_003045152.1"/>
</dbReference>
<dbReference type="Proteomes" id="UP000005206">
    <property type="component" value="Chromosome 6"/>
</dbReference>
<dbReference type="OrthoDB" id="5066001at2759"/>
<dbReference type="EMBL" id="GG698912">
    <property type="protein sequence ID" value="EEU39485.1"/>
    <property type="molecule type" value="Genomic_DNA"/>
</dbReference>
<evidence type="ECO:0000256" key="1">
    <source>
        <dbReference type="SAM" id="MobiDB-lite"/>
    </source>
</evidence>
<dbReference type="HOGENOM" id="CLU_1586921_0_0_1"/>
<dbReference type="InParanoid" id="C7Z9D2"/>
<feature type="region of interest" description="Disordered" evidence="1">
    <location>
        <begin position="106"/>
        <end position="168"/>
    </location>
</feature>
<dbReference type="VEuPathDB" id="FungiDB:NECHADRAFT_81714"/>
<reference evidence="2 3" key="1">
    <citation type="journal article" date="2009" name="PLoS Genet.">
        <title>The genome of Nectria haematococca: contribution of supernumerary chromosomes to gene expansion.</title>
        <authorList>
            <person name="Coleman J.J."/>
            <person name="Rounsley S.D."/>
            <person name="Rodriguez-Carres M."/>
            <person name="Kuo A."/>
            <person name="Wasmann C.C."/>
            <person name="Grimwood J."/>
            <person name="Schmutz J."/>
            <person name="Taga M."/>
            <person name="White G.J."/>
            <person name="Zhou S."/>
            <person name="Schwartz D.C."/>
            <person name="Freitag M."/>
            <person name="Ma L.J."/>
            <person name="Danchin E.G."/>
            <person name="Henrissat B."/>
            <person name="Coutinho P.M."/>
            <person name="Nelson D.R."/>
            <person name="Straney D."/>
            <person name="Napoli C.A."/>
            <person name="Barker B.M."/>
            <person name="Gribskov M."/>
            <person name="Rep M."/>
            <person name="Kroken S."/>
            <person name="Molnar I."/>
            <person name="Rensing C."/>
            <person name="Kennell J.C."/>
            <person name="Zamora J."/>
            <person name="Farman M.L."/>
            <person name="Selker E.U."/>
            <person name="Salamov A."/>
            <person name="Shapiro H."/>
            <person name="Pangilinan J."/>
            <person name="Lindquist E."/>
            <person name="Lamers C."/>
            <person name="Grigoriev I.V."/>
            <person name="Geiser D.M."/>
            <person name="Covert S.F."/>
            <person name="Temporini E."/>
            <person name="Vanetten H.D."/>
        </authorList>
    </citation>
    <scope>NUCLEOTIDE SEQUENCE [LARGE SCALE GENOMIC DNA]</scope>
    <source>
        <strain evidence="3">ATCC MYA-4622 / CBS 123669 / FGSC 9596 / NRRL 45880 / 77-13-4</strain>
    </source>
</reference>
<evidence type="ECO:0000313" key="3">
    <source>
        <dbReference type="Proteomes" id="UP000005206"/>
    </source>
</evidence>
<proteinExistence type="predicted"/>
<gene>
    <name evidence="2" type="ORF">NECHADRAFT_81714</name>
</gene>